<dbReference type="InterPro" id="IPR050828">
    <property type="entry name" value="C-type_lectin/matrix_domain"/>
</dbReference>
<sequence>KLESRVGTLEADLSASSKRHAKELAAVVLEGANRTFTGALGVIDTTLEHILHEQVNNSYDLSRILSLVHDIQNVSLLSSRNMCPEGVTKDELEDLEALWNSSDLQELVSVMSIIDIDGHNVTAIPDNDMLAYTIDSYDNHVNSAVSDNDNVNSSDLETKKFWNYLDNRITLLKKLFTSKIIGMEEKMSGLKIYYSTSLHMHSNKMTTAMTELRNSIMETVIRSSVKMQRHIEKHSQYTHNQIDAAVVSVSSAAVTSAQSSTDQIMQSMHTMANILDDRLHELQLSIVSMLKGCPPEYSHVGSTCLLALPDTFINWMEARQLCQTSGGDLALIPKPGDLSHLKAFLQYTQMYENRLPPPYWVGARKLHGGDWTWLNGTTVTDISISSLESNELEEDVEECLNVSWGIQPEAQPSLCTNTQAVLCQFDPSPIIKPHS</sequence>
<dbReference type="Pfam" id="PF00059">
    <property type="entry name" value="Lectin_C"/>
    <property type="match status" value="1"/>
</dbReference>
<reference evidence="2 3" key="1">
    <citation type="submission" date="2024-05" db="EMBL/GenBank/DDBJ databases">
        <authorList>
            <person name="Wallberg A."/>
        </authorList>
    </citation>
    <scope>NUCLEOTIDE SEQUENCE [LARGE SCALE GENOMIC DNA]</scope>
</reference>
<dbReference type="InterPro" id="IPR016186">
    <property type="entry name" value="C-type_lectin-like/link_sf"/>
</dbReference>
<name>A0AAV2SCR1_MEGNR</name>
<dbReference type="AlphaFoldDB" id="A0AAV2SCR1"/>
<accession>A0AAV2SCR1</accession>
<feature type="domain" description="C-type lectin" evidence="1">
    <location>
        <begin position="300"/>
        <end position="424"/>
    </location>
</feature>
<dbReference type="SMART" id="SM00034">
    <property type="entry name" value="CLECT"/>
    <property type="match status" value="1"/>
</dbReference>
<comment type="caution">
    <text evidence="2">The sequence shown here is derived from an EMBL/GenBank/DDBJ whole genome shotgun (WGS) entry which is preliminary data.</text>
</comment>
<feature type="non-terminal residue" evidence="2">
    <location>
        <position position="1"/>
    </location>
</feature>
<keyword evidence="3" id="KW-1185">Reference proteome</keyword>
<gene>
    <name evidence="2" type="ORF">MNOR_LOCUS35133</name>
</gene>
<dbReference type="PANTHER" id="PTHR45710">
    <property type="entry name" value="C-TYPE LECTIN DOMAIN-CONTAINING PROTEIN 180"/>
    <property type="match status" value="1"/>
</dbReference>
<protein>
    <recommendedName>
        <fullName evidence="1">C-type lectin domain-containing protein</fullName>
    </recommendedName>
</protein>
<dbReference type="InterPro" id="IPR001304">
    <property type="entry name" value="C-type_lectin-like"/>
</dbReference>
<dbReference type="EMBL" id="CAXKWB010057234">
    <property type="protein sequence ID" value="CAL4179399.1"/>
    <property type="molecule type" value="Genomic_DNA"/>
</dbReference>
<dbReference type="InterPro" id="IPR016187">
    <property type="entry name" value="CTDL_fold"/>
</dbReference>
<dbReference type="CDD" id="cd00037">
    <property type="entry name" value="CLECT"/>
    <property type="match status" value="1"/>
</dbReference>
<dbReference type="Gene3D" id="3.10.100.10">
    <property type="entry name" value="Mannose-Binding Protein A, subunit A"/>
    <property type="match status" value="1"/>
</dbReference>
<proteinExistence type="predicted"/>
<dbReference type="PANTHER" id="PTHR45710:SF26">
    <property type="entry name" value="RH26557P"/>
    <property type="match status" value="1"/>
</dbReference>
<dbReference type="SUPFAM" id="SSF56436">
    <property type="entry name" value="C-type lectin-like"/>
    <property type="match status" value="1"/>
</dbReference>
<dbReference type="Proteomes" id="UP001497623">
    <property type="component" value="Unassembled WGS sequence"/>
</dbReference>
<dbReference type="PROSITE" id="PS50041">
    <property type="entry name" value="C_TYPE_LECTIN_2"/>
    <property type="match status" value="1"/>
</dbReference>
<evidence type="ECO:0000259" key="1">
    <source>
        <dbReference type="PROSITE" id="PS50041"/>
    </source>
</evidence>
<evidence type="ECO:0000313" key="3">
    <source>
        <dbReference type="Proteomes" id="UP001497623"/>
    </source>
</evidence>
<evidence type="ECO:0000313" key="2">
    <source>
        <dbReference type="EMBL" id="CAL4179399.1"/>
    </source>
</evidence>
<organism evidence="2 3">
    <name type="scientific">Meganyctiphanes norvegica</name>
    <name type="common">Northern krill</name>
    <name type="synonym">Thysanopoda norvegica</name>
    <dbReference type="NCBI Taxonomy" id="48144"/>
    <lineage>
        <taxon>Eukaryota</taxon>
        <taxon>Metazoa</taxon>
        <taxon>Ecdysozoa</taxon>
        <taxon>Arthropoda</taxon>
        <taxon>Crustacea</taxon>
        <taxon>Multicrustacea</taxon>
        <taxon>Malacostraca</taxon>
        <taxon>Eumalacostraca</taxon>
        <taxon>Eucarida</taxon>
        <taxon>Euphausiacea</taxon>
        <taxon>Euphausiidae</taxon>
        <taxon>Meganyctiphanes</taxon>
    </lineage>
</organism>